<comment type="caution">
    <text evidence="3">The sequence shown here is derived from an EMBL/GenBank/DDBJ whole genome shotgun (WGS) entry which is preliminary data.</text>
</comment>
<feature type="region of interest" description="Disordered" evidence="1">
    <location>
        <begin position="1"/>
        <end position="27"/>
    </location>
</feature>
<dbReference type="SUPFAM" id="SSF56601">
    <property type="entry name" value="beta-lactamase/transpeptidase-like"/>
    <property type="match status" value="1"/>
</dbReference>
<keyword evidence="4" id="KW-1185">Reference proteome</keyword>
<evidence type="ECO:0000313" key="3">
    <source>
        <dbReference type="EMBL" id="EWS81283.1"/>
    </source>
</evidence>
<gene>
    <name evidence="3" type="ORF">BF93_17075</name>
</gene>
<feature type="domain" description="Beta-lactamase class A catalytic" evidence="2">
    <location>
        <begin position="54"/>
        <end position="285"/>
    </location>
</feature>
<dbReference type="GO" id="GO:0008800">
    <property type="term" value="F:beta-lactamase activity"/>
    <property type="evidence" value="ECO:0007669"/>
    <property type="project" value="InterPro"/>
</dbReference>
<dbReference type="PANTHER" id="PTHR35333">
    <property type="entry name" value="BETA-LACTAMASE"/>
    <property type="match status" value="1"/>
</dbReference>
<dbReference type="Pfam" id="PF13354">
    <property type="entry name" value="Beta-lactamase2"/>
    <property type="match status" value="1"/>
</dbReference>
<protein>
    <submittedName>
        <fullName evidence="3">Beta-lactamase</fullName>
    </submittedName>
</protein>
<dbReference type="RefSeq" id="WP_051486755.1">
    <property type="nucleotide sequence ID" value="NZ_KK069993.1"/>
</dbReference>
<dbReference type="GO" id="GO:0046677">
    <property type="term" value="P:response to antibiotic"/>
    <property type="evidence" value="ECO:0007669"/>
    <property type="project" value="InterPro"/>
</dbReference>
<dbReference type="Gene3D" id="3.40.710.10">
    <property type="entry name" value="DD-peptidase/beta-lactamase superfamily"/>
    <property type="match status" value="1"/>
</dbReference>
<dbReference type="Proteomes" id="UP000023067">
    <property type="component" value="Unassembled WGS sequence"/>
</dbReference>
<dbReference type="STRING" id="396014.BF93_17075"/>
<name>Z9JTB3_9MICO</name>
<sequence>MPDLSTPAGGTSAPGAPDPGPCGPGTGGSLALGDVLRIADRLGVDVAVAAARADGTGPVLAHRSQEPWPGASLYKTLAALALLRVPGLDPSERVTVTAADRVPGGAGLSLLGDPVTLTWRDLLRSMLVGSDNTAAQVILRRTGIPALDAVAREAGMTSTAVGTTAQTVAAAVSARRTGGSGTGTDRDDSLLAEAASDAVLGSTTTASDQLRLLTALWQGRLAGPADTELVIGTMGRLVQRSRITSAFDHPGARVAGRTGTWGPFRHESALVMHEGEVPIAVCVLTESLEIGRLLPAVDDGIGEIAAALVGELRSSR</sequence>
<dbReference type="eggNOG" id="COG2367">
    <property type="taxonomic scope" value="Bacteria"/>
</dbReference>
<dbReference type="PATRIC" id="fig|396014.3.peg.1758"/>
<dbReference type="EMBL" id="JDYK01000008">
    <property type="protein sequence ID" value="EWS81283.1"/>
    <property type="molecule type" value="Genomic_DNA"/>
</dbReference>
<dbReference type="PANTHER" id="PTHR35333:SF3">
    <property type="entry name" value="BETA-LACTAMASE-TYPE TRANSPEPTIDASE FOLD CONTAINING PROTEIN"/>
    <property type="match status" value="1"/>
</dbReference>
<dbReference type="HOGENOM" id="CLU_031960_3_0_11"/>
<reference evidence="3 4" key="1">
    <citation type="submission" date="2014-02" db="EMBL/GenBank/DDBJ databases">
        <title>Genome sequence of Brachybacterium phenoliresistens strain W13A50.</title>
        <authorList>
            <person name="Wang X."/>
        </authorList>
    </citation>
    <scope>NUCLEOTIDE SEQUENCE [LARGE SCALE GENOMIC DNA]</scope>
    <source>
        <strain evidence="3 4">W13A50</strain>
    </source>
</reference>
<dbReference type="InterPro" id="IPR012338">
    <property type="entry name" value="Beta-lactam/transpept-like"/>
</dbReference>
<dbReference type="GO" id="GO:0030655">
    <property type="term" value="P:beta-lactam antibiotic catabolic process"/>
    <property type="evidence" value="ECO:0007669"/>
    <property type="project" value="InterPro"/>
</dbReference>
<organism evidence="3 4">
    <name type="scientific">Brachybacterium phenoliresistens</name>
    <dbReference type="NCBI Taxonomy" id="396014"/>
    <lineage>
        <taxon>Bacteria</taxon>
        <taxon>Bacillati</taxon>
        <taxon>Actinomycetota</taxon>
        <taxon>Actinomycetes</taxon>
        <taxon>Micrococcales</taxon>
        <taxon>Dermabacteraceae</taxon>
        <taxon>Brachybacterium</taxon>
    </lineage>
</organism>
<dbReference type="MEROPS" id="S11.A01"/>
<dbReference type="AlphaFoldDB" id="Z9JTB3"/>
<dbReference type="InterPro" id="IPR000871">
    <property type="entry name" value="Beta-lactam_class-A"/>
</dbReference>
<accession>Z9JTB3</accession>
<dbReference type="OrthoDB" id="33989at2"/>
<evidence type="ECO:0000259" key="2">
    <source>
        <dbReference type="Pfam" id="PF13354"/>
    </source>
</evidence>
<dbReference type="InterPro" id="IPR045155">
    <property type="entry name" value="Beta-lactam_cat"/>
</dbReference>
<proteinExistence type="predicted"/>
<evidence type="ECO:0000256" key="1">
    <source>
        <dbReference type="SAM" id="MobiDB-lite"/>
    </source>
</evidence>
<evidence type="ECO:0000313" key="4">
    <source>
        <dbReference type="Proteomes" id="UP000023067"/>
    </source>
</evidence>